<sequence length="39" mass="4159">MMGYGVQNAFYSKDSLPKFQSVKENAAQSCVSIASGQSV</sequence>
<organism evidence="1 2">
    <name type="scientific">Nostoc flagelliforme CCNUN1</name>
    <dbReference type="NCBI Taxonomy" id="2038116"/>
    <lineage>
        <taxon>Bacteria</taxon>
        <taxon>Bacillati</taxon>
        <taxon>Cyanobacteriota</taxon>
        <taxon>Cyanophyceae</taxon>
        <taxon>Nostocales</taxon>
        <taxon>Nostocaceae</taxon>
        <taxon>Nostoc</taxon>
    </lineage>
</organism>
<keyword evidence="2" id="KW-1185">Reference proteome</keyword>
<reference evidence="1 2" key="1">
    <citation type="submission" date="2017-11" db="EMBL/GenBank/DDBJ databases">
        <title>Complete genome of a free-living desiccation-tolerant cyanobacterium and its photosynthetic adaptation to extreme terrestrial habitat.</title>
        <authorList>
            <person name="Shang J."/>
        </authorList>
    </citation>
    <scope>NUCLEOTIDE SEQUENCE [LARGE SCALE GENOMIC DNA]</scope>
    <source>
        <strain evidence="1 2">CCNUN1</strain>
    </source>
</reference>
<protein>
    <submittedName>
        <fullName evidence="1">Uncharacterized protein</fullName>
    </submittedName>
</protein>
<evidence type="ECO:0000313" key="1">
    <source>
        <dbReference type="EMBL" id="AUB39763.1"/>
    </source>
</evidence>
<proteinExistence type="predicted"/>
<accession>A0A2K8SWN0</accession>
<evidence type="ECO:0000313" key="2">
    <source>
        <dbReference type="Proteomes" id="UP000232003"/>
    </source>
</evidence>
<gene>
    <name evidence="1" type="ORF">COO91_05761</name>
</gene>
<name>A0A2K8SWN0_9NOSO</name>
<dbReference type="AlphaFoldDB" id="A0A2K8SWN0"/>
<dbReference type="EMBL" id="CP024785">
    <property type="protein sequence ID" value="AUB39763.1"/>
    <property type="molecule type" value="Genomic_DNA"/>
</dbReference>
<dbReference type="Proteomes" id="UP000232003">
    <property type="component" value="Chromosome"/>
</dbReference>
<dbReference type="KEGG" id="nfl:COO91_05761"/>